<dbReference type="Proteomes" id="UP001409585">
    <property type="component" value="Unassembled WGS sequence"/>
</dbReference>
<feature type="transmembrane region" description="Helical" evidence="1">
    <location>
        <begin position="179"/>
        <end position="200"/>
    </location>
</feature>
<evidence type="ECO:0000256" key="1">
    <source>
        <dbReference type="SAM" id="Phobius"/>
    </source>
</evidence>
<keyword evidence="1" id="KW-0812">Transmembrane</keyword>
<comment type="caution">
    <text evidence="2">The sequence shown here is derived from an EMBL/GenBank/DDBJ whole genome shotgun (WGS) entry which is preliminary data.</text>
</comment>
<keyword evidence="1" id="KW-1133">Transmembrane helix</keyword>
<feature type="transmembrane region" description="Helical" evidence="1">
    <location>
        <begin position="132"/>
        <end position="151"/>
    </location>
</feature>
<feature type="transmembrane region" description="Helical" evidence="1">
    <location>
        <begin position="20"/>
        <end position="39"/>
    </location>
</feature>
<evidence type="ECO:0000313" key="2">
    <source>
        <dbReference type="EMBL" id="GAA4958630.1"/>
    </source>
</evidence>
<name>A0AAV3U8L6_9ALTE</name>
<accession>A0AAV3U8L6</accession>
<feature type="transmembrane region" description="Helical" evidence="1">
    <location>
        <begin position="206"/>
        <end position="230"/>
    </location>
</feature>
<proteinExistence type="predicted"/>
<sequence>MNLMANMRRESTLMLRDRAVIAWAGVIFLLAVYAVWVGMAEVKQQRESITWLLQQDTLERDAALTHQSDYGGVAYYSFHLTYDEPSNLAFAAMGLRDETAWKHRVRMLALEGQIYERDAGNPVFALIGRLDFAFLMAVVWPLALIMLLHDLKSSERVAGRYNLLVATAAQQSALWVSRALLRAGLLLVVAVLPFVTGALLSGASLLAIVLVLAMVIIYAVFWLLVCYWLASWQQPSPTILAANLGVWLLLAVVIPLAGRITIDQLVPLPSGSEILMTQREAVNDAWDLPKQDTFDAFVATHPQWQEQAKVGQGFQWDWYYAFQQVGDQKTQALSDAYRDGRLHRHALAGLVAWVAPPALLERSMQRIAQTDLKSVITYESKIREFHAQLRQFYYPLLFGDGAFDADNLQQRPNFSLTHSNDS</sequence>
<reference evidence="3" key="1">
    <citation type="journal article" date="2019" name="Int. J. Syst. Evol. Microbiol.">
        <title>The Global Catalogue of Microorganisms (GCM) 10K type strain sequencing project: providing services to taxonomists for standard genome sequencing and annotation.</title>
        <authorList>
            <consortium name="The Broad Institute Genomics Platform"/>
            <consortium name="The Broad Institute Genome Sequencing Center for Infectious Disease"/>
            <person name="Wu L."/>
            <person name="Ma J."/>
        </authorList>
    </citation>
    <scope>NUCLEOTIDE SEQUENCE [LARGE SCALE GENOMIC DNA]</scope>
    <source>
        <strain evidence="3">JCM 19134</strain>
    </source>
</reference>
<gene>
    <name evidence="2" type="ORF">GCM10025791_44270</name>
</gene>
<dbReference type="InterPro" id="IPR021913">
    <property type="entry name" value="DUF3526"/>
</dbReference>
<dbReference type="EMBL" id="BAABLX010000076">
    <property type="protein sequence ID" value="GAA4958630.1"/>
    <property type="molecule type" value="Genomic_DNA"/>
</dbReference>
<feature type="transmembrane region" description="Helical" evidence="1">
    <location>
        <begin position="237"/>
        <end position="258"/>
    </location>
</feature>
<dbReference type="AlphaFoldDB" id="A0AAV3U8L6"/>
<organism evidence="2 3">
    <name type="scientific">Halioxenophilus aromaticivorans</name>
    <dbReference type="NCBI Taxonomy" id="1306992"/>
    <lineage>
        <taxon>Bacteria</taxon>
        <taxon>Pseudomonadati</taxon>
        <taxon>Pseudomonadota</taxon>
        <taxon>Gammaproteobacteria</taxon>
        <taxon>Alteromonadales</taxon>
        <taxon>Alteromonadaceae</taxon>
        <taxon>Halioxenophilus</taxon>
    </lineage>
</organism>
<dbReference type="RefSeq" id="WP_345427434.1">
    <property type="nucleotide sequence ID" value="NZ_AP031496.1"/>
</dbReference>
<keyword evidence="1" id="KW-0472">Membrane</keyword>
<protein>
    <submittedName>
        <fullName evidence="2">DUF3526 domain-containing protein</fullName>
    </submittedName>
</protein>
<evidence type="ECO:0000313" key="3">
    <source>
        <dbReference type="Proteomes" id="UP001409585"/>
    </source>
</evidence>
<keyword evidence="3" id="KW-1185">Reference proteome</keyword>
<dbReference type="Pfam" id="PF12040">
    <property type="entry name" value="DUF3526"/>
    <property type="match status" value="1"/>
</dbReference>